<dbReference type="GO" id="GO:0016042">
    <property type="term" value="P:lipid catabolic process"/>
    <property type="evidence" value="ECO:0007669"/>
    <property type="project" value="InterPro"/>
</dbReference>
<feature type="chain" id="PRO_5011973051" evidence="2">
    <location>
        <begin position="23"/>
        <end position="435"/>
    </location>
</feature>
<dbReference type="PIRSF" id="PIRSF029171">
    <property type="entry name" value="Esterase_LipA"/>
    <property type="match status" value="1"/>
</dbReference>
<dbReference type="InterPro" id="IPR029058">
    <property type="entry name" value="AB_hydrolase_fold"/>
</dbReference>
<dbReference type="InterPro" id="IPR005152">
    <property type="entry name" value="Lipase_secreted"/>
</dbReference>
<keyword evidence="4" id="KW-1185">Reference proteome</keyword>
<dbReference type="AlphaFoldDB" id="A0A285KKD8"/>
<organism evidence="3 4">
    <name type="scientific">Paractinoplanes atraurantiacus</name>
    <dbReference type="NCBI Taxonomy" id="1036182"/>
    <lineage>
        <taxon>Bacteria</taxon>
        <taxon>Bacillati</taxon>
        <taxon>Actinomycetota</taxon>
        <taxon>Actinomycetes</taxon>
        <taxon>Micromonosporales</taxon>
        <taxon>Micromonosporaceae</taxon>
        <taxon>Paractinoplanes</taxon>
    </lineage>
</organism>
<feature type="region of interest" description="Disordered" evidence="1">
    <location>
        <begin position="83"/>
        <end position="103"/>
    </location>
</feature>
<feature type="signal peptide" evidence="2">
    <location>
        <begin position="1"/>
        <end position="22"/>
    </location>
</feature>
<evidence type="ECO:0000313" key="3">
    <source>
        <dbReference type="EMBL" id="SNY73112.1"/>
    </source>
</evidence>
<evidence type="ECO:0000313" key="4">
    <source>
        <dbReference type="Proteomes" id="UP000219612"/>
    </source>
</evidence>
<proteinExistence type="predicted"/>
<reference evidence="4" key="1">
    <citation type="submission" date="2017-09" db="EMBL/GenBank/DDBJ databases">
        <authorList>
            <person name="Varghese N."/>
            <person name="Submissions S."/>
        </authorList>
    </citation>
    <scope>NUCLEOTIDE SEQUENCE [LARGE SCALE GENOMIC DNA]</scope>
    <source>
        <strain evidence="4">CGMCC 4.6857</strain>
    </source>
</reference>
<dbReference type="Gene3D" id="3.40.50.1820">
    <property type="entry name" value="alpha/beta hydrolase"/>
    <property type="match status" value="2"/>
</dbReference>
<dbReference type="RefSeq" id="WP_245923946.1">
    <property type="nucleotide sequence ID" value="NZ_OBDY01000045.1"/>
</dbReference>
<feature type="compositionally biased region" description="Low complexity" evidence="1">
    <location>
        <begin position="83"/>
        <end position="95"/>
    </location>
</feature>
<dbReference type="EMBL" id="OBDY01000045">
    <property type="protein sequence ID" value="SNY73112.1"/>
    <property type="molecule type" value="Genomic_DNA"/>
</dbReference>
<dbReference type="PANTHER" id="PTHR34853">
    <property type="match status" value="1"/>
</dbReference>
<dbReference type="SUPFAM" id="SSF53474">
    <property type="entry name" value="alpha/beta-Hydrolases"/>
    <property type="match status" value="1"/>
</dbReference>
<dbReference type="Pfam" id="PF03583">
    <property type="entry name" value="LIP"/>
    <property type="match status" value="1"/>
</dbReference>
<protein>
    <submittedName>
        <fullName evidence="3">Secretory lipase</fullName>
    </submittedName>
</protein>
<evidence type="ECO:0000256" key="2">
    <source>
        <dbReference type="SAM" id="SignalP"/>
    </source>
</evidence>
<dbReference type="Proteomes" id="UP000219612">
    <property type="component" value="Unassembled WGS sequence"/>
</dbReference>
<keyword evidence="2" id="KW-0732">Signal</keyword>
<sequence>MRRAHRLLTVSLLISSTAIVTAAETGATAAQAGAMATHAESTATQAGVTATHAESTATQAGVTAAQAGSTAAQAGVTATHAGATATQAGPAQSPIAGGGAPPGSVISSSVAALPKELAGAATGRFVKYVTTDVRGERITATGLVLTPRTNRKDNVVVWAHGTTGLADRCAPSTHQDVFWPEARAAVAELLSRGWTVAAPDYPGLGTPQPHPYLIGASEGRSIIDSVRAARRLNPSLSAKYAIDGHSQGGQGALFANQLAPSYDGDLQLRGTAGIAPVSNVDVLAPQIPGTPGQGYLVMGVYGLSAVEPSFRPADVLAAPARQRAGVLETGCLTEILAAYAPLTATQLLNGGQLPDAWVAKLAHYDNPAQTAPSAPILIVQGTADEAVPAAVTDILVDQLDDYRPVRYDKLPGQTHDGAVFASTETVADWIADRLR</sequence>
<name>A0A285KKD8_9ACTN</name>
<dbReference type="GO" id="GO:0004806">
    <property type="term" value="F:triacylglycerol lipase activity"/>
    <property type="evidence" value="ECO:0007669"/>
    <property type="project" value="InterPro"/>
</dbReference>
<evidence type="ECO:0000256" key="1">
    <source>
        <dbReference type="SAM" id="MobiDB-lite"/>
    </source>
</evidence>
<accession>A0A285KKD8</accession>
<gene>
    <name evidence="3" type="ORF">SAMN05421748_14529</name>
</gene>
<dbReference type="PANTHER" id="PTHR34853:SF1">
    <property type="entry name" value="LIPASE 5"/>
    <property type="match status" value="1"/>
</dbReference>